<evidence type="ECO:0000256" key="5">
    <source>
        <dbReference type="ARBA" id="ARBA00022917"/>
    </source>
</evidence>
<feature type="binding site" evidence="7">
    <location>
        <position position="231"/>
    </location>
    <ligand>
        <name>ATP</name>
        <dbReference type="ChEBI" id="CHEBI:30616"/>
    </ligand>
</feature>
<name>A0A7C5SW78_9AQUI</name>
<feature type="binding site" evidence="7">
    <location>
        <position position="501"/>
    </location>
    <ligand>
        <name>L-aspartate</name>
        <dbReference type="ChEBI" id="CHEBI:29991"/>
    </ligand>
</feature>
<organism evidence="9">
    <name type="scientific">Thermocrinis ruber</name>
    <dbReference type="NCBI Taxonomy" id="75906"/>
    <lineage>
        <taxon>Bacteria</taxon>
        <taxon>Pseudomonadati</taxon>
        <taxon>Aquificota</taxon>
        <taxon>Aquificia</taxon>
        <taxon>Aquificales</taxon>
        <taxon>Aquificaceae</taxon>
        <taxon>Thermocrinis</taxon>
    </lineage>
</organism>
<feature type="binding site" evidence="7">
    <location>
        <begin position="222"/>
        <end position="224"/>
    </location>
    <ligand>
        <name>ATP</name>
        <dbReference type="ChEBI" id="CHEBI:30616"/>
    </ligand>
</feature>
<feature type="binding site" evidence="7">
    <location>
        <position position="494"/>
    </location>
    <ligand>
        <name>ATP</name>
        <dbReference type="ChEBI" id="CHEBI:30616"/>
    </ligand>
</feature>
<dbReference type="GO" id="GO:0005524">
    <property type="term" value="F:ATP binding"/>
    <property type="evidence" value="ECO:0007669"/>
    <property type="project" value="UniProtKB-UniRule"/>
</dbReference>
<dbReference type="PANTHER" id="PTHR22594">
    <property type="entry name" value="ASPARTYL/LYSYL-TRNA SYNTHETASE"/>
    <property type="match status" value="1"/>
</dbReference>
<comment type="subcellular location">
    <subcellularLocation>
        <location evidence="7">Cytoplasm</location>
    </subcellularLocation>
</comment>
<comment type="caution">
    <text evidence="9">The sequence shown here is derived from an EMBL/GenBank/DDBJ whole genome shotgun (WGS) entry which is preliminary data.</text>
</comment>
<dbReference type="PROSITE" id="PS50862">
    <property type="entry name" value="AA_TRNA_LIGASE_II"/>
    <property type="match status" value="1"/>
</dbReference>
<keyword evidence="7" id="KW-0963">Cytoplasm</keyword>
<dbReference type="GO" id="GO:0003676">
    <property type="term" value="F:nucleic acid binding"/>
    <property type="evidence" value="ECO:0007669"/>
    <property type="project" value="InterPro"/>
</dbReference>
<comment type="catalytic activity">
    <reaction evidence="7">
        <text>tRNA(Asx) + L-aspartate + ATP = L-aspartyl-tRNA(Asx) + AMP + diphosphate</text>
        <dbReference type="Rhea" id="RHEA:18349"/>
        <dbReference type="Rhea" id="RHEA-COMP:9710"/>
        <dbReference type="Rhea" id="RHEA-COMP:9711"/>
        <dbReference type="ChEBI" id="CHEBI:29991"/>
        <dbReference type="ChEBI" id="CHEBI:30616"/>
        <dbReference type="ChEBI" id="CHEBI:33019"/>
        <dbReference type="ChEBI" id="CHEBI:78442"/>
        <dbReference type="ChEBI" id="CHEBI:78516"/>
        <dbReference type="ChEBI" id="CHEBI:456215"/>
        <dbReference type="EC" id="6.1.1.23"/>
    </reaction>
</comment>
<dbReference type="NCBIfam" id="NF001750">
    <property type="entry name" value="PRK00476.1"/>
    <property type="match status" value="1"/>
</dbReference>
<keyword evidence="5 7" id="KW-0648">Protein biosynthesis</keyword>
<dbReference type="InterPro" id="IPR004115">
    <property type="entry name" value="GAD-like_sf"/>
</dbReference>
<dbReference type="SUPFAM" id="SSF50249">
    <property type="entry name" value="Nucleic acid-binding proteins"/>
    <property type="match status" value="1"/>
</dbReference>
<protein>
    <recommendedName>
        <fullName evidence="7">Aspartate--tRNA(Asp/Asn) ligase</fullName>
        <ecNumber evidence="7">6.1.1.23</ecNumber>
    </recommendedName>
    <alternativeName>
        <fullName evidence="7">Aspartyl-tRNA synthetase</fullName>
        <shortName evidence="7">AspRS</shortName>
    </alternativeName>
    <alternativeName>
        <fullName evidence="7">Non-discriminating aspartyl-tRNA synthetase</fullName>
        <shortName evidence="7">ND-AspRS</shortName>
    </alternativeName>
</protein>
<dbReference type="InterPro" id="IPR047089">
    <property type="entry name" value="Asp-tRNA-ligase_1_N"/>
</dbReference>
<dbReference type="InterPro" id="IPR004364">
    <property type="entry name" value="Aa-tRNA-synt_II"/>
</dbReference>
<dbReference type="InterPro" id="IPR045864">
    <property type="entry name" value="aa-tRNA-synth_II/BPL/LPL"/>
</dbReference>
<dbReference type="InterPro" id="IPR004524">
    <property type="entry name" value="Asp-tRNA-ligase_1"/>
</dbReference>
<evidence type="ECO:0000313" key="9">
    <source>
        <dbReference type="EMBL" id="HHO73507.1"/>
    </source>
</evidence>
<dbReference type="GO" id="GO:0005737">
    <property type="term" value="C:cytoplasm"/>
    <property type="evidence" value="ECO:0007669"/>
    <property type="project" value="UniProtKB-SubCell"/>
</dbReference>
<feature type="site" description="Important for tRNA non-discrimination" evidence="7">
    <location>
        <position position="84"/>
    </location>
</feature>
<feature type="region of interest" description="Aspartate" evidence="7">
    <location>
        <begin position="200"/>
        <end position="203"/>
    </location>
</feature>
<comment type="function">
    <text evidence="7">Aspartyl-tRNA synthetase with relaxed tRNA specificity since it is able to aspartylate not only its cognate tRNA(Asp) but also tRNA(Asn). Reaction proceeds in two steps: L-aspartate is first activated by ATP to form Asp-AMP and then transferred to the acceptor end of tRNA(Asp/Asn).</text>
</comment>
<dbReference type="AlphaFoldDB" id="A0A7C5SW78"/>
<keyword evidence="3 7" id="KW-0547">Nucleotide-binding</keyword>
<evidence type="ECO:0000256" key="2">
    <source>
        <dbReference type="ARBA" id="ARBA00022598"/>
    </source>
</evidence>
<feature type="binding site" evidence="7">
    <location>
        <position position="222"/>
    </location>
    <ligand>
        <name>L-aspartate</name>
        <dbReference type="ChEBI" id="CHEBI:29991"/>
    </ligand>
</feature>
<dbReference type="GO" id="GO:0006422">
    <property type="term" value="P:aspartyl-tRNA aminoacylation"/>
    <property type="evidence" value="ECO:0007669"/>
    <property type="project" value="UniProtKB-UniRule"/>
</dbReference>
<feature type="binding site" evidence="7">
    <location>
        <position position="448"/>
    </location>
    <ligand>
        <name>L-aspartate</name>
        <dbReference type="ChEBI" id="CHEBI:29991"/>
    </ligand>
</feature>
<dbReference type="InterPro" id="IPR002312">
    <property type="entry name" value="Asp/Asn-tRNA-synth_IIb"/>
</dbReference>
<dbReference type="NCBIfam" id="TIGR00459">
    <property type="entry name" value="aspS_bact"/>
    <property type="match status" value="1"/>
</dbReference>
<dbReference type="GO" id="GO:0004815">
    <property type="term" value="F:aspartate-tRNA ligase activity"/>
    <property type="evidence" value="ECO:0007669"/>
    <property type="project" value="UniProtKB-UniRule"/>
</dbReference>
<dbReference type="SUPFAM" id="SSF55681">
    <property type="entry name" value="Class II aaRS and biotin synthetases"/>
    <property type="match status" value="1"/>
</dbReference>
<comment type="subunit">
    <text evidence="7">Homodimer.</text>
</comment>
<dbReference type="InterPro" id="IPR006195">
    <property type="entry name" value="aa-tRNA-synth_II"/>
</dbReference>
<dbReference type="SUPFAM" id="SSF55261">
    <property type="entry name" value="GAD domain-like"/>
    <property type="match status" value="1"/>
</dbReference>
<dbReference type="Pfam" id="PF01336">
    <property type="entry name" value="tRNA_anti-codon"/>
    <property type="match status" value="1"/>
</dbReference>
<dbReference type="EMBL" id="DSAC01000032">
    <property type="protein sequence ID" value="HHO73507.1"/>
    <property type="molecule type" value="Genomic_DNA"/>
</dbReference>
<evidence type="ECO:0000259" key="8">
    <source>
        <dbReference type="PROSITE" id="PS50862"/>
    </source>
</evidence>
<feature type="binding site" evidence="7">
    <location>
        <begin position="546"/>
        <end position="549"/>
    </location>
    <ligand>
        <name>ATP</name>
        <dbReference type="ChEBI" id="CHEBI:30616"/>
    </ligand>
</feature>
<keyword evidence="6 7" id="KW-0030">Aminoacyl-tRNA synthetase</keyword>
<proteinExistence type="inferred from homology"/>
<dbReference type="InterPro" id="IPR004365">
    <property type="entry name" value="NA-bd_OB_tRNA"/>
</dbReference>
<reference evidence="9" key="1">
    <citation type="journal article" date="2020" name="mSystems">
        <title>Genome- and Community-Level Interaction Insights into Carbon Utilization and Element Cycling Functions of Hydrothermarchaeota in Hydrothermal Sediment.</title>
        <authorList>
            <person name="Zhou Z."/>
            <person name="Liu Y."/>
            <person name="Xu W."/>
            <person name="Pan J."/>
            <person name="Luo Z.H."/>
            <person name="Li M."/>
        </authorList>
    </citation>
    <scope>NUCLEOTIDE SEQUENCE [LARGE SCALE GENOMIC DNA]</scope>
    <source>
        <strain evidence="9">SpSt-114</strain>
    </source>
</reference>
<keyword evidence="4 7" id="KW-0067">ATP-binding</keyword>
<comment type="similarity">
    <text evidence="1 7">Belongs to the class-II aminoacyl-tRNA synthetase family. Type 1 subfamily.</text>
</comment>
<evidence type="ECO:0000256" key="1">
    <source>
        <dbReference type="ARBA" id="ARBA00006303"/>
    </source>
</evidence>
<dbReference type="InterPro" id="IPR029351">
    <property type="entry name" value="GAD_dom"/>
</dbReference>
<dbReference type="Pfam" id="PF00152">
    <property type="entry name" value="tRNA-synt_2"/>
    <property type="match status" value="1"/>
</dbReference>
<accession>A0A7C5SW78</accession>
<evidence type="ECO:0000256" key="3">
    <source>
        <dbReference type="ARBA" id="ARBA00022741"/>
    </source>
</evidence>
<keyword evidence="2 7" id="KW-0436">Ligase</keyword>
<sequence>MIKRTKYCGQISQEDLGKEVVLCGWVHRVRNHGGVVFIDLRDREGIVQVVVEELNSPSAYEVADKLGSEDVICIKGVVRRRPPGTENPKLKTGNFEVLANYVELINSAEPLPFPVNEETPISEEIKLKYRYLDLRRESMKENLLFRHRAYQIIRRVLVENGFVEVETPFLTKSTPEGARDFIVPSRLHPGKFYALPQSPQLFKQILMVAGFDRYFQIARCLRDEDLRADRQPEFTQIDFEMSFVDEEDVIAITEQLIKTLFEELLGVEVKTPFERLSYQECMERFGSDKPDRRFGLELVELTDLFKHTEFKVFRDVIEKGGVIKAINFNLGELSRKDLDELTKFVQSLGAKGLAWIKVEKDKLTSPITKFLKEEEIKGILERTKAKPGDTILFSADKREMVYKILGNLRLHLAKLFNLQQKDRFDFLWVVDFPLMEWDEEEGRFVSLHHPFTSPREEDIPILQKALEMEDLEERKRLVHSVRARAYDLVINGYEVGGGSIRIHRKDLQELVLKLLNISPLEAEEKFGFLLRALSFGAPPHGGLAIGLDRLLAIMRGLDSIRDVIAFPKTQKGICPLTGAPDYVSPKQLKDVHIKTVETQ</sequence>
<dbReference type="EC" id="6.1.1.23" evidence="7"/>
<dbReference type="Gene3D" id="2.40.50.140">
    <property type="entry name" value="Nucleic acid-binding proteins"/>
    <property type="match status" value="1"/>
</dbReference>
<evidence type="ECO:0000256" key="6">
    <source>
        <dbReference type="ARBA" id="ARBA00023146"/>
    </source>
</evidence>
<dbReference type="PRINTS" id="PR01042">
    <property type="entry name" value="TRNASYNTHASP"/>
</dbReference>
<dbReference type="Gene3D" id="3.30.1360.30">
    <property type="entry name" value="GAD-like domain"/>
    <property type="match status" value="1"/>
</dbReference>
<feature type="binding site" evidence="7">
    <location>
        <position position="176"/>
    </location>
    <ligand>
        <name>L-aspartate</name>
        <dbReference type="ChEBI" id="CHEBI:29991"/>
    </ligand>
</feature>
<evidence type="ECO:0000256" key="7">
    <source>
        <dbReference type="HAMAP-Rule" id="MF_00044"/>
    </source>
</evidence>
<dbReference type="GO" id="GO:0050560">
    <property type="term" value="F:aspartate-tRNA(Asn) ligase activity"/>
    <property type="evidence" value="ECO:0007669"/>
    <property type="project" value="UniProtKB-EC"/>
</dbReference>
<dbReference type="InterPro" id="IPR012340">
    <property type="entry name" value="NA-bd_OB-fold"/>
</dbReference>
<dbReference type="HAMAP" id="MF_00044">
    <property type="entry name" value="Asp_tRNA_synth_type1"/>
    <property type="match status" value="1"/>
</dbReference>
<dbReference type="InterPro" id="IPR047090">
    <property type="entry name" value="AspRS_core"/>
</dbReference>
<dbReference type="CDD" id="cd00777">
    <property type="entry name" value="AspRS_core"/>
    <property type="match status" value="1"/>
</dbReference>
<feature type="domain" description="Aminoacyl-transfer RNA synthetases class-II family profile" evidence="8">
    <location>
        <begin position="151"/>
        <end position="567"/>
    </location>
</feature>
<dbReference type="PANTHER" id="PTHR22594:SF5">
    <property type="entry name" value="ASPARTATE--TRNA LIGASE, MITOCHONDRIAL"/>
    <property type="match status" value="1"/>
</dbReference>
<dbReference type="Pfam" id="PF02938">
    <property type="entry name" value="GAD"/>
    <property type="match status" value="1"/>
</dbReference>
<dbReference type="CDD" id="cd04317">
    <property type="entry name" value="EcAspRS_like_N"/>
    <property type="match status" value="1"/>
</dbReference>
<feature type="site" description="Important for tRNA non-discrimination" evidence="7">
    <location>
        <position position="32"/>
    </location>
</feature>
<gene>
    <name evidence="7 9" type="primary">aspS</name>
    <name evidence="9" type="ORF">ENN04_02590</name>
</gene>
<dbReference type="Gene3D" id="3.30.930.10">
    <property type="entry name" value="Bira Bifunctional Protein, Domain 2"/>
    <property type="match status" value="1"/>
</dbReference>
<evidence type="ECO:0000256" key="4">
    <source>
        <dbReference type="ARBA" id="ARBA00022840"/>
    </source>
</evidence>